<protein>
    <submittedName>
        <fullName evidence="1">Uncharacterized protein</fullName>
    </submittedName>
</protein>
<reference evidence="2" key="1">
    <citation type="journal article" date="2022" name="Mol. Ecol. Resour.">
        <title>The genomes of chicory, endive, great burdock and yacon provide insights into Asteraceae palaeo-polyploidization history and plant inulin production.</title>
        <authorList>
            <person name="Fan W."/>
            <person name="Wang S."/>
            <person name="Wang H."/>
            <person name="Wang A."/>
            <person name="Jiang F."/>
            <person name="Liu H."/>
            <person name="Zhao H."/>
            <person name="Xu D."/>
            <person name="Zhang Y."/>
        </authorList>
    </citation>
    <scope>NUCLEOTIDE SEQUENCE [LARGE SCALE GENOMIC DNA]</scope>
    <source>
        <strain evidence="2">cv. Punajuju</strain>
    </source>
</reference>
<keyword evidence="2" id="KW-1185">Reference proteome</keyword>
<evidence type="ECO:0000313" key="1">
    <source>
        <dbReference type="EMBL" id="KAI3779403.1"/>
    </source>
</evidence>
<dbReference type="Proteomes" id="UP001055811">
    <property type="component" value="Linkage Group LG02"/>
</dbReference>
<gene>
    <name evidence="1" type="ORF">L2E82_09120</name>
</gene>
<dbReference type="EMBL" id="CM042010">
    <property type="protein sequence ID" value="KAI3779403.1"/>
    <property type="molecule type" value="Genomic_DNA"/>
</dbReference>
<evidence type="ECO:0000313" key="2">
    <source>
        <dbReference type="Proteomes" id="UP001055811"/>
    </source>
</evidence>
<organism evidence="1 2">
    <name type="scientific">Cichorium intybus</name>
    <name type="common">Chicory</name>
    <dbReference type="NCBI Taxonomy" id="13427"/>
    <lineage>
        <taxon>Eukaryota</taxon>
        <taxon>Viridiplantae</taxon>
        <taxon>Streptophyta</taxon>
        <taxon>Embryophyta</taxon>
        <taxon>Tracheophyta</taxon>
        <taxon>Spermatophyta</taxon>
        <taxon>Magnoliopsida</taxon>
        <taxon>eudicotyledons</taxon>
        <taxon>Gunneridae</taxon>
        <taxon>Pentapetalae</taxon>
        <taxon>asterids</taxon>
        <taxon>campanulids</taxon>
        <taxon>Asterales</taxon>
        <taxon>Asteraceae</taxon>
        <taxon>Cichorioideae</taxon>
        <taxon>Cichorieae</taxon>
        <taxon>Cichoriinae</taxon>
        <taxon>Cichorium</taxon>
    </lineage>
</organism>
<name>A0ACB9G8K8_CICIN</name>
<proteinExistence type="predicted"/>
<sequence>MMYRSMRASDDYPRVIRENANYKVLNFKCTDPTRSIDPPKWIDVGSIDQETGTSTSNPRILTEEDEVDEDEVTVEVDVEAEAEIEVEFEVEAEAEVEEDQHAKSSCMWRKWFKCTQA</sequence>
<reference evidence="1 2" key="2">
    <citation type="journal article" date="2022" name="Mol. Ecol. Resour.">
        <title>The genomes of chicory, endive, great burdock and yacon provide insights into Asteraceae paleo-polyploidization history and plant inulin production.</title>
        <authorList>
            <person name="Fan W."/>
            <person name="Wang S."/>
            <person name="Wang H."/>
            <person name="Wang A."/>
            <person name="Jiang F."/>
            <person name="Liu H."/>
            <person name="Zhao H."/>
            <person name="Xu D."/>
            <person name="Zhang Y."/>
        </authorList>
    </citation>
    <scope>NUCLEOTIDE SEQUENCE [LARGE SCALE GENOMIC DNA]</scope>
    <source>
        <strain evidence="2">cv. Punajuju</strain>
        <tissue evidence="1">Leaves</tissue>
    </source>
</reference>
<comment type="caution">
    <text evidence="1">The sequence shown here is derived from an EMBL/GenBank/DDBJ whole genome shotgun (WGS) entry which is preliminary data.</text>
</comment>
<accession>A0ACB9G8K8</accession>